<comment type="cofactor">
    <cofactor evidence="1">
        <name>pyrroloquinoline quinone</name>
        <dbReference type="ChEBI" id="CHEBI:58442"/>
    </cofactor>
</comment>
<evidence type="ECO:0000256" key="4">
    <source>
        <dbReference type="ARBA" id="ARBA00022891"/>
    </source>
</evidence>
<dbReference type="InterPro" id="IPR002372">
    <property type="entry name" value="PQQ_rpt_dom"/>
</dbReference>
<evidence type="ECO:0000313" key="9">
    <source>
        <dbReference type="Proteomes" id="UP000715965"/>
    </source>
</evidence>
<dbReference type="InterPro" id="IPR011047">
    <property type="entry name" value="Quinoprotein_ADH-like_sf"/>
</dbReference>
<proteinExistence type="inferred from homology"/>
<dbReference type="InterPro" id="IPR018391">
    <property type="entry name" value="PQQ_b-propeller_rpt"/>
</dbReference>
<accession>A0ABR9SGC9</accession>
<dbReference type="RefSeq" id="WP_193780949.1">
    <property type="nucleotide sequence ID" value="NZ_JADDOJ010000049.1"/>
</dbReference>
<feature type="chain" id="PRO_5045754886" evidence="6">
    <location>
        <begin position="23"/>
        <end position="559"/>
    </location>
</feature>
<reference evidence="8 9" key="1">
    <citation type="submission" date="2020-10" db="EMBL/GenBank/DDBJ databases">
        <title>Draft genome of Ramlibacter aquaticus LMG 30558.</title>
        <authorList>
            <person name="Props R."/>
        </authorList>
    </citation>
    <scope>NUCLEOTIDE SEQUENCE [LARGE SCALE GENOMIC DNA]</scope>
    <source>
        <strain evidence="8 9">LMG 30558</strain>
    </source>
</reference>
<keyword evidence="6" id="KW-0732">Signal</keyword>
<evidence type="ECO:0000313" key="8">
    <source>
        <dbReference type="EMBL" id="MBE7941409.1"/>
    </source>
</evidence>
<dbReference type="InterPro" id="IPR017512">
    <property type="entry name" value="PQQ_MeOH/EtOH_DH"/>
</dbReference>
<gene>
    <name evidence="8" type="ORF">IM725_12595</name>
</gene>
<feature type="domain" description="Pyrrolo-quinoline quinone repeat" evidence="7">
    <location>
        <begin position="25"/>
        <end position="339"/>
    </location>
</feature>
<sequence>MKLVLRIAALTGAVLAASAASAQSWPVYGGDTGNTRFSPSTQINTSNVKNLKVQWALQLGTLRSQESTPILVGDTLLVTSSFGPKNTFAVNAKTGEVKWRYSPDIPKGIDQFACCDVNNRGVSFADGRVFVGRLDGNVAALDIKTGKELWVTKVVDYTQGSVITSPPTVAGKVVITGYGGGEYGARGSLVGLDPATGKEVWRTWTVPGAGEKGSETWKGDSNKNGGAAAWNIGSYDPKLNLVYYGTSNPSPWSAVVRGNDSSNIGPYTNLYSASVLAINPDDGKIVWHYQFTPHDAWDYDGVNELVFADLPIEGKKVPVIMQANRNGFFYVLDRANGKLLSAKQFVDGVNWATGVDMKTGMPIEAPGNAKRPGMGRKASNVCPNLIGAKNWMPMSWDAQTGLVYIPTINLCMDMEGIAGDYKRGQFFLNVNFDLAKQGAGGYMGGVKAWDPVKQQTVWMNKDDLFYSGGMLSTAGGVVFHGDLKGMFKALDAKTGKELWHFNTGSGVTAAPMTYTLDGKQYVAVVSGRTLSIPAFFGPLGEKMVDASPEGGALFVFALN</sequence>
<dbReference type="Pfam" id="PF01011">
    <property type="entry name" value="PQQ"/>
    <property type="match status" value="2"/>
</dbReference>
<keyword evidence="9" id="KW-1185">Reference proteome</keyword>
<keyword evidence="4" id="KW-0634">PQQ</keyword>
<dbReference type="NCBIfam" id="TIGR03075">
    <property type="entry name" value="PQQ_enz_alc_DH"/>
    <property type="match status" value="1"/>
</dbReference>
<dbReference type="PANTHER" id="PTHR32303:SF20">
    <property type="entry name" value="QUINOPROTEIN ETHANOL DEHYDROGENASE"/>
    <property type="match status" value="1"/>
</dbReference>
<comment type="similarity">
    <text evidence="2">Belongs to the bacterial PQQ dehydrogenase family.</text>
</comment>
<dbReference type="PANTHER" id="PTHR32303">
    <property type="entry name" value="QUINOPROTEIN ALCOHOL DEHYDROGENASE (CYTOCHROME C)"/>
    <property type="match status" value="1"/>
</dbReference>
<dbReference type="Proteomes" id="UP000715965">
    <property type="component" value="Unassembled WGS sequence"/>
</dbReference>
<evidence type="ECO:0000259" key="7">
    <source>
        <dbReference type="Pfam" id="PF01011"/>
    </source>
</evidence>
<protein>
    <submittedName>
        <fullName evidence="8">PQQ-dependent dehydrogenase, methanol/ethanol family</fullName>
        <ecNumber evidence="8">1.1.2.-</ecNumber>
    </submittedName>
</protein>
<evidence type="ECO:0000256" key="3">
    <source>
        <dbReference type="ARBA" id="ARBA00022723"/>
    </source>
</evidence>
<keyword evidence="3" id="KW-0479">Metal-binding</keyword>
<evidence type="ECO:0000256" key="1">
    <source>
        <dbReference type="ARBA" id="ARBA00001931"/>
    </source>
</evidence>
<feature type="domain" description="Pyrrolo-quinoline quinone repeat" evidence="7">
    <location>
        <begin position="463"/>
        <end position="522"/>
    </location>
</feature>
<dbReference type="EMBL" id="JADDOJ010000049">
    <property type="protein sequence ID" value="MBE7941409.1"/>
    <property type="molecule type" value="Genomic_DNA"/>
</dbReference>
<dbReference type="GO" id="GO:0016491">
    <property type="term" value="F:oxidoreductase activity"/>
    <property type="evidence" value="ECO:0007669"/>
    <property type="project" value="UniProtKB-KW"/>
</dbReference>
<dbReference type="SUPFAM" id="SSF50998">
    <property type="entry name" value="Quinoprotein alcohol dehydrogenase-like"/>
    <property type="match status" value="1"/>
</dbReference>
<dbReference type="Gene3D" id="2.140.10.10">
    <property type="entry name" value="Quinoprotein alcohol dehydrogenase-like superfamily"/>
    <property type="match status" value="1"/>
</dbReference>
<name>A0ABR9SGC9_9BURK</name>
<feature type="signal peptide" evidence="6">
    <location>
        <begin position="1"/>
        <end position="22"/>
    </location>
</feature>
<evidence type="ECO:0000256" key="5">
    <source>
        <dbReference type="ARBA" id="ARBA00023002"/>
    </source>
</evidence>
<dbReference type="EC" id="1.1.2.-" evidence="8"/>
<comment type="caution">
    <text evidence="8">The sequence shown here is derived from an EMBL/GenBank/DDBJ whole genome shotgun (WGS) entry which is preliminary data.</text>
</comment>
<evidence type="ECO:0000256" key="2">
    <source>
        <dbReference type="ARBA" id="ARBA00008156"/>
    </source>
</evidence>
<organism evidence="8 9">
    <name type="scientific">Ramlibacter aquaticus</name>
    <dbReference type="NCBI Taxonomy" id="2780094"/>
    <lineage>
        <taxon>Bacteria</taxon>
        <taxon>Pseudomonadati</taxon>
        <taxon>Pseudomonadota</taxon>
        <taxon>Betaproteobacteria</taxon>
        <taxon>Burkholderiales</taxon>
        <taxon>Comamonadaceae</taxon>
        <taxon>Ramlibacter</taxon>
    </lineage>
</organism>
<keyword evidence="5 8" id="KW-0560">Oxidoreductase</keyword>
<dbReference type="SMART" id="SM00564">
    <property type="entry name" value="PQQ"/>
    <property type="match status" value="6"/>
</dbReference>
<evidence type="ECO:0000256" key="6">
    <source>
        <dbReference type="SAM" id="SignalP"/>
    </source>
</evidence>